<feature type="domain" description="RiboL-PSP-HEPN" evidence="1">
    <location>
        <begin position="170"/>
        <end position="323"/>
    </location>
</feature>
<sequence length="341" mass="38961">MKSRSERTGCRAQSRRTTRRCRRTALRAAAERQPRYYLSDGETSLTGTKLRCAGRETKIDAMRTWFFSNYEDPVESTPYDSGEGGYIYVWGGPYKPEEELQDEFGGLISDDLIAELSEELCEISWEWTKHPEYDDTDEYLFESIARSTHHKKSFDEAIGSIEGLLAVRVEGDKKAHLLKLLYVNVITGIESYLSDVFISYVGNDKTLLRKFIETTPEFKTEKVSLAELFKAMDDVEKKARSHLIDIVWHHLNKVKPMYKATLGIDFPKDMKPLFKAVLVRHDIVHRNGKTKEGKLHSITAEDVKELVANAQSFVSCIDNQLANISKENEDAVASIVEEVDF</sequence>
<organism evidence="2">
    <name type="scientific">Candidatus Kentrum sp. TC</name>
    <dbReference type="NCBI Taxonomy" id="2126339"/>
    <lineage>
        <taxon>Bacteria</taxon>
        <taxon>Pseudomonadati</taxon>
        <taxon>Pseudomonadota</taxon>
        <taxon>Gammaproteobacteria</taxon>
        <taxon>Candidatus Kentrum</taxon>
    </lineage>
</organism>
<proteinExistence type="predicted"/>
<evidence type="ECO:0000259" key="1">
    <source>
        <dbReference type="Pfam" id="PF18735"/>
    </source>
</evidence>
<dbReference type="EMBL" id="CAADFW010000009">
    <property type="protein sequence ID" value="VFK56223.1"/>
    <property type="molecule type" value="Genomic_DNA"/>
</dbReference>
<evidence type="ECO:0000313" key="2">
    <source>
        <dbReference type="EMBL" id="VFK56223.1"/>
    </source>
</evidence>
<reference evidence="2" key="1">
    <citation type="submission" date="2019-02" db="EMBL/GenBank/DDBJ databases">
        <authorList>
            <person name="Gruber-Vodicka R. H."/>
            <person name="Seah K. B. B."/>
        </authorList>
    </citation>
    <scope>NUCLEOTIDE SEQUENCE</scope>
    <source>
        <strain evidence="2">BECK_BZ126</strain>
    </source>
</reference>
<dbReference type="AlphaFoldDB" id="A0A450ZQX5"/>
<gene>
    <name evidence="2" type="ORF">BECKTC1821F_GA0114240_100959</name>
</gene>
<dbReference type="Pfam" id="PF18735">
    <property type="entry name" value="HEPN_RiboL-PSP"/>
    <property type="match status" value="1"/>
</dbReference>
<accession>A0A450ZQX5</accession>
<dbReference type="InterPro" id="IPR041519">
    <property type="entry name" value="HEPN_RiboL-PSP"/>
</dbReference>
<name>A0A450ZQX5_9GAMM</name>
<protein>
    <recommendedName>
        <fullName evidence="1">RiboL-PSP-HEPN domain-containing protein</fullName>
    </recommendedName>
</protein>